<reference evidence="1" key="1">
    <citation type="submission" date="2024-02" db="EMBL/GenBank/DDBJ databases">
        <title>Metagenome Assembled Genome of Zalaria obscura JY119.</title>
        <authorList>
            <person name="Vighnesh L."/>
            <person name="Jagadeeshwari U."/>
            <person name="Venkata Ramana C."/>
            <person name="Sasikala C."/>
        </authorList>
    </citation>
    <scope>NUCLEOTIDE SEQUENCE</scope>
    <source>
        <strain evidence="1">JY119</strain>
    </source>
</reference>
<evidence type="ECO:0000313" key="1">
    <source>
        <dbReference type="EMBL" id="KAK8205537.1"/>
    </source>
</evidence>
<proteinExistence type="predicted"/>
<keyword evidence="2" id="KW-1185">Reference proteome</keyword>
<evidence type="ECO:0000313" key="2">
    <source>
        <dbReference type="Proteomes" id="UP001320706"/>
    </source>
</evidence>
<dbReference type="EMBL" id="JAMKPW020000024">
    <property type="protein sequence ID" value="KAK8205537.1"/>
    <property type="molecule type" value="Genomic_DNA"/>
</dbReference>
<sequence length="1607" mass="178037">MSSKVGGNDAGRQNEDVGAEQAARDNRARSSSILTDGTFATAEEDNDSEQSFGGYMRSPKAGQSGEHDHRNGYDDGDNIEDLEDDPPDFGIASPASPVALDSPSDSGSIPDDTPSLQGSQVSLPSRPSPTPKGSFSRTPSGALQPFERRFHSRFSPSPSPSPRAISPAFLTPHSRQSSISSQLFSQDGDPKEDESPQTPWEVVRWTRLRKLTGQAFSEVGKRQFGTPTCLAVSASIVIGTSKGLLLVFDYHQTLKCIIGQGTKAVEAGAITSLAISADYSTLAGGHATGHIFTWEIAHSARPFLHVPPVPRPAQQNHHPDGHVPGRAILHVGFLGTRHTALVSADDGGMAFSHLATRGLGAVGRTVKTTRLLGRYPAPKPQQELSRKPSSVLAFAPLPLGNVEQPTDTMGLTALLTPYLLVIVSTTPIAQTQHKSSRPKDITPHGALSGCLAWFPAVKLKKASSGKEISETKLVYCWSNVLTVLDVEVRLQDQADKDRSPELSFHPRSRWSCEEAIVAVQWLSRSVIGVLTISQRLVILEDGALHVMESVDLLPKHIYHRDVFSQQLQSVVEHADTEDSSMHGVIADAYSMSFRVYKGRLFLLGFQDISVGTMSNWADRLTALVEHGDDIGAIRLAVSYYVGDVGKVTVGLPDDDDTRHGIVQERLIELITASLRFTFSDKAEPPSRDRLRDLTDACFLACITMDDLTFLFDEVYDAYKDAGRESIMLDHLETYILEGEITSLPPPVVKDLVQQFMFKRQSARLEDLLCRLDPRTFDIDQITKLCKRHNLYDALIYVWNEALLDFVTPLLELLSLIKDLTVSALDEDVIPAAEESARKVYPYLAYSLTGRQYPKEELMDDHNADRVKTDIYEYLFSHQITAWPPGTSSVLRTEVDSEDEPPFPYLRLLLQYDAASFMSMLNEAFEDPFLNGTQDEDDDDASPRFNGAQARSLTRQHIISILLDTMTEADFTPEQTIFLDMFIARSLPKYPQFMILSGSQLQQVLNRLCTFRAEDMMDDCQLSVEYLLSIYHPPVTPGLIELLQNASFYRVLKSVYRSEHRYVDLLETFFTDPDDRANVFEDIVHSLGLDTNGRQATEIKALLCQHAQELANISIPDTSRTLARCAPDILERFIASLGDSYSQFIFLRTLLEPGLLQNNSSRATSTPAAEPDELVKQFGEHYVQLMCQHDPSHVADYIGLLKSGDLRLDAVLPTMEENGVIDAAVLLLAHDGLARDAMDRLLKHMHALKDAICSILEAAAESPDAANTEEAATDLAEAVDKYARIGIWLCQGQSTASMKAGEMRPRHHRSNPAWDVDEKEILAHELLWVDLIHCVVQVAKDVAEETQTTASNLEPSNLDTEKINNALRAVVQTTFTALLATTYSATLATTQQPQPQSRRPPPSPTSSFLPIFRAFLTRAAASAPSLSSLRAALLDIFTAYAHESSVLELATTLLGRDVFAEIADVHARRQQGWRPRGLACEICKHRAWGQGVGEVVFESWRRREVEREGEKRERERKRLPVDEGLGRGKGKASARDDGPALPVRSEGELEEERKMALVVFACRHVVHRTCLEGTGQKDRDDDGSRRAGFRCPVCMQQQKEDELVEEAE</sequence>
<name>A0ACC3SC54_9PEZI</name>
<dbReference type="Proteomes" id="UP001320706">
    <property type="component" value="Unassembled WGS sequence"/>
</dbReference>
<gene>
    <name evidence="1" type="primary">VPS8</name>
    <name evidence="1" type="ORF">M8818_004907</name>
</gene>
<accession>A0ACC3SC54</accession>
<organism evidence="1 2">
    <name type="scientific">Zalaria obscura</name>
    <dbReference type="NCBI Taxonomy" id="2024903"/>
    <lineage>
        <taxon>Eukaryota</taxon>
        <taxon>Fungi</taxon>
        <taxon>Dikarya</taxon>
        <taxon>Ascomycota</taxon>
        <taxon>Pezizomycotina</taxon>
        <taxon>Dothideomycetes</taxon>
        <taxon>Dothideomycetidae</taxon>
        <taxon>Dothideales</taxon>
        <taxon>Zalariaceae</taxon>
        <taxon>Zalaria</taxon>
    </lineage>
</organism>
<protein>
    <submittedName>
        <fullName evidence="1">Vacuolar protein sorting-associated protein 8</fullName>
    </submittedName>
</protein>
<comment type="caution">
    <text evidence="1">The sequence shown here is derived from an EMBL/GenBank/DDBJ whole genome shotgun (WGS) entry which is preliminary data.</text>
</comment>